<comment type="caution">
    <text evidence="9">The sequence shown here is derived from an EMBL/GenBank/DDBJ whole genome shotgun (WGS) entry which is preliminary data.</text>
</comment>
<proteinExistence type="inferred from homology"/>
<dbReference type="PANTHER" id="PTHR31145:SF7">
    <property type="entry name" value="TRP-LIKE ION CHANNEL"/>
    <property type="match status" value="1"/>
</dbReference>
<keyword evidence="3 7" id="KW-0812">Transmembrane</keyword>
<feature type="transmembrane region" description="Helical" evidence="7">
    <location>
        <begin position="593"/>
        <end position="611"/>
    </location>
</feature>
<dbReference type="AlphaFoldDB" id="A0A9P4SC51"/>
<dbReference type="GO" id="GO:0016020">
    <property type="term" value="C:membrane"/>
    <property type="evidence" value="ECO:0007669"/>
    <property type="project" value="UniProtKB-SubCell"/>
</dbReference>
<evidence type="ECO:0000256" key="7">
    <source>
        <dbReference type="SAM" id="Phobius"/>
    </source>
</evidence>
<feature type="non-terminal residue" evidence="9">
    <location>
        <position position="779"/>
    </location>
</feature>
<dbReference type="PANTHER" id="PTHR31145">
    <property type="entry name" value="INTEGRAL MEMBRANE PROTEIN (AFU_ORTHOLOGUE AFUA_7G01610)"/>
    <property type="match status" value="1"/>
</dbReference>
<dbReference type="InterPro" id="IPR032800">
    <property type="entry name" value="TRP_N"/>
</dbReference>
<keyword evidence="5 7" id="KW-1133">Transmembrane helix</keyword>
<dbReference type="Pfam" id="PF06011">
    <property type="entry name" value="TRP"/>
    <property type="match status" value="1"/>
</dbReference>
<dbReference type="OrthoDB" id="5377623at2759"/>
<evidence type="ECO:0000313" key="10">
    <source>
        <dbReference type="Proteomes" id="UP000799429"/>
    </source>
</evidence>
<feature type="transmembrane region" description="Helical" evidence="7">
    <location>
        <begin position="150"/>
        <end position="174"/>
    </location>
</feature>
<feature type="transmembrane region" description="Helical" evidence="7">
    <location>
        <begin position="186"/>
        <end position="209"/>
    </location>
</feature>
<dbReference type="InterPro" id="IPR010308">
    <property type="entry name" value="TRP_C"/>
</dbReference>
<feature type="transmembrane region" description="Helical" evidence="7">
    <location>
        <begin position="348"/>
        <end position="369"/>
    </location>
</feature>
<evidence type="ECO:0000256" key="6">
    <source>
        <dbReference type="ARBA" id="ARBA00023136"/>
    </source>
</evidence>
<dbReference type="Pfam" id="PF14558">
    <property type="entry name" value="TRP_N"/>
    <property type="match status" value="1"/>
</dbReference>
<sequence length="779" mass="86794">LKDNRRPALFTGNFGDCMGSSSINVTRFDAAYYKDNMTVSFHLQGNTALTNESLMMYIGVYAYGENRFELTFNPCSANIDSLCPTREDVPIEANGIIPIAKSDVANIPPIALTIPDFEGEAILRIFANSTQQQIGCFSAVVTNGATFSQVATVGTILGLFTIVAIIASFATAIYGNNIPEMRKHYAHSMSVMVVFAVFHHIFFTGALSMNWPSVLVAFWSNYAWSAGMIYTSGMQNSINKFIGSNIGNTSSVGAAGVGSQNPDLGGGYDIRKIYARNIDPLFPNHREVIRMHAEKFLRKRAIANSTDGFNWYGKPLPLGLPLPGNFSGFAGTLAQHEIPASNAFLTGLIWLAILIVIITGSIATFKFILEGLIRTRFVKNDRLLFFRSHWLGYVAFAVLRICFVAFFMMMFLTMFQFTYSGGAGPLAIAAIVFILFFVGMFGVAAYACYYPIRFGGYKSKPDRINLERRRLLGVVPWYRFVRESHHRREDSTIYAGSIPFFSFTLAEGENEKSIHDDDAYTKKFGWLASRFRRTRWWFFSAWLFYEFIRACFFAGASGHPMIQVFGLLVVEFLAFLAIVVLRPFEGQRLNAIVVYLLGFSKVATVALSAAFDNEFRLARIPTTAIGIVIIVIQGILTIVLLIAIALGAISSYWSVMRNREVVHPRAWIPLRDRYFKHLDTVVADVPPPPPQPVVPEEPKEPYFAVTSIRRVAKIEDEDPDLAIELGSRNASRLSLPSGAAGNEAGNRQSRANSIRSTISYHNVPFGARVHRASWNSRDF</sequence>
<feature type="transmembrane region" description="Helical" evidence="7">
    <location>
        <begin position="562"/>
        <end position="581"/>
    </location>
</feature>
<keyword evidence="4" id="KW-0732">Signal</keyword>
<comment type="similarity">
    <text evidence="2">Belongs to the transient receptor potential (TRP) ion channel family.</text>
</comment>
<feature type="transmembrane region" description="Helical" evidence="7">
    <location>
        <begin position="427"/>
        <end position="450"/>
    </location>
</feature>
<organism evidence="9 10">
    <name type="scientific">Patellaria atrata CBS 101060</name>
    <dbReference type="NCBI Taxonomy" id="1346257"/>
    <lineage>
        <taxon>Eukaryota</taxon>
        <taxon>Fungi</taxon>
        <taxon>Dikarya</taxon>
        <taxon>Ascomycota</taxon>
        <taxon>Pezizomycotina</taxon>
        <taxon>Dothideomycetes</taxon>
        <taxon>Dothideomycetes incertae sedis</taxon>
        <taxon>Patellariales</taxon>
        <taxon>Patellariaceae</taxon>
        <taxon>Patellaria</taxon>
    </lineage>
</organism>
<feature type="domain" description="ML-like" evidence="8">
    <location>
        <begin position="7"/>
        <end position="148"/>
    </location>
</feature>
<feature type="transmembrane region" description="Helical" evidence="7">
    <location>
        <begin position="623"/>
        <end position="649"/>
    </location>
</feature>
<evidence type="ECO:0000256" key="5">
    <source>
        <dbReference type="ARBA" id="ARBA00022989"/>
    </source>
</evidence>
<keyword evidence="10" id="KW-1185">Reference proteome</keyword>
<reference evidence="9" key="1">
    <citation type="journal article" date="2020" name="Stud. Mycol.">
        <title>101 Dothideomycetes genomes: a test case for predicting lifestyles and emergence of pathogens.</title>
        <authorList>
            <person name="Haridas S."/>
            <person name="Albert R."/>
            <person name="Binder M."/>
            <person name="Bloem J."/>
            <person name="Labutti K."/>
            <person name="Salamov A."/>
            <person name="Andreopoulos B."/>
            <person name="Baker S."/>
            <person name="Barry K."/>
            <person name="Bills G."/>
            <person name="Bluhm B."/>
            <person name="Cannon C."/>
            <person name="Castanera R."/>
            <person name="Culley D."/>
            <person name="Daum C."/>
            <person name="Ezra D."/>
            <person name="Gonzalez J."/>
            <person name="Henrissat B."/>
            <person name="Kuo A."/>
            <person name="Liang C."/>
            <person name="Lipzen A."/>
            <person name="Lutzoni F."/>
            <person name="Magnuson J."/>
            <person name="Mondo S."/>
            <person name="Nolan M."/>
            <person name="Ohm R."/>
            <person name="Pangilinan J."/>
            <person name="Park H.-J."/>
            <person name="Ramirez L."/>
            <person name="Alfaro M."/>
            <person name="Sun H."/>
            <person name="Tritt A."/>
            <person name="Yoshinaga Y."/>
            <person name="Zwiers L.-H."/>
            <person name="Turgeon B."/>
            <person name="Goodwin S."/>
            <person name="Spatafora J."/>
            <person name="Crous P."/>
            <person name="Grigoriev I."/>
        </authorList>
    </citation>
    <scope>NUCLEOTIDE SEQUENCE</scope>
    <source>
        <strain evidence="9">CBS 101060</strain>
    </source>
</reference>
<evidence type="ECO:0000256" key="1">
    <source>
        <dbReference type="ARBA" id="ARBA00004141"/>
    </source>
</evidence>
<evidence type="ECO:0000256" key="2">
    <source>
        <dbReference type="ARBA" id="ARBA00010642"/>
    </source>
</evidence>
<protein>
    <submittedName>
        <fullName evidence="9">TRP-domain-containing protein</fullName>
    </submittedName>
</protein>
<dbReference type="Proteomes" id="UP000799429">
    <property type="component" value="Unassembled WGS sequence"/>
</dbReference>
<evidence type="ECO:0000259" key="8">
    <source>
        <dbReference type="SMART" id="SM01320"/>
    </source>
</evidence>
<evidence type="ECO:0000313" key="9">
    <source>
        <dbReference type="EMBL" id="KAF2839948.1"/>
    </source>
</evidence>
<keyword evidence="6 7" id="KW-0472">Membrane</keyword>
<dbReference type="GO" id="GO:0009272">
    <property type="term" value="P:fungal-type cell wall biogenesis"/>
    <property type="evidence" value="ECO:0007669"/>
    <property type="project" value="TreeGrafter"/>
</dbReference>
<name>A0A9P4SC51_9PEZI</name>
<feature type="transmembrane region" description="Helical" evidence="7">
    <location>
        <begin position="536"/>
        <end position="556"/>
    </location>
</feature>
<feature type="non-terminal residue" evidence="9">
    <location>
        <position position="1"/>
    </location>
</feature>
<dbReference type="InterPro" id="IPR040241">
    <property type="entry name" value="TRP_Flc/Pkd2-like"/>
</dbReference>
<dbReference type="SMART" id="SM01320">
    <property type="entry name" value="TRP_N"/>
    <property type="match status" value="1"/>
</dbReference>
<evidence type="ECO:0000256" key="3">
    <source>
        <dbReference type="ARBA" id="ARBA00022692"/>
    </source>
</evidence>
<accession>A0A9P4SC51</accession>
<dbReference type="GO" id="GO:0055085">
    <property type="term" value="P:transmembrane transport"/>
    <property type="evidence" value="ECO:0007669"/>
    <property type="project" value="TreeGrafter"/>
</dbReference>
<feature type="transmembrane region" description="Helical" evidence="7">
    <location>
        <begin position="390"/>
        <end position="415"/>
    </location>
</feature>
<evidence type="ECO:0000256" key="4">
    <source>
        <dbReference type="ARBA" id="ARBA00022729"/>
    </source>
</evidence>
<comment type="subcellular location">
    <subcellularLocation>
        <location evidence="1">Membrane</location>
        <topology evidence="1">Multi-pass membrane protein</topology>
    </subcellularLocation>
</comment>
<gene>
    <name evidence="9" type="ORF">M501DRAFT_906427</name>
</gene>
<dbReference type="EMBL" id="MU006094">
    <property type="protein sequence ID" value="KAF2839948.1"/>
    <property type="molecule type" value="Genomic_DNA"/>
</dbReference>